<name>A0A9W2XP34_BETSP</name>
<dbReference type="GO" id="GO:0019841">
    <property type="term" value="F:retinol binding"/>
    <property type="evidence" value="ECO:0007669"/>
    <property type="project" value="UniProtKB-KW"/>
</dbReference>
<feature type="region of interest" description="Disordered" evidence="11">
    <location>
        <begin position="663"/>
        <end position="683"/>
    </location>
</feature>
<evidence type="ECO:0000313" key="13">
    <source>
        <dbReference type="Proteomes" id="UP000515150"/>
    </source>
</evidence>
<protein>
    <recommendedName>
        <fullName evidence="2">Receptor for retinol uptake STRA6</fullName>
    </recommendedName>
</protein>
<keyword evidence="8" id="KW-0683">Retinol-binding</keyword>
<feature type="transmembrane region" description="Helical" evidence="12">
    <location>
        <begin position="420"/>
        <end position="444"/>
    </location>
</feature>
<evidence type="ECO:0000313" key="14">
    <source>
        <dbReference type="RefSeq" id="XP_055363433.1"/>
    </source>
</evidence>
<evidence type="ECO:0000256" key="10">
    <source>
        <dbReference type="ARBA" id="ARBA00023170"/>
    </source>
</evidence>
<feature type="transmembrane region" description="Helical" evidence="12">
    <location>
        <begin position="329"/>
        <end position="349"/>
    </location>
</feature>
<organism evidence="13 14">
    <name type="scientific">Betta splendens</name>
    <name type="common">Siamese fighting fish</name>
    <dbReference type="NCBI Taxonomy" id="158456"/>
    <lineage>
        <taxon>Eukaryota</taxon>
        <taxon>Metazoa</taxon>
        <taxon>Chordata</taxon>
        <taxon>Craniata</taxon>
        <taxon>Vertebrata</taxon>
        <taxon>Euteleostomi</taxon>
        <taxon>Actinopterygii</taxon>
        <taxon>Neopterygii</taxon>
        <taxon>Teleostei</taxon>
        <taxon>Neoteleostei</taxon>
        <taxon>Acanthomorphata</taxon>
        <taxon>Anabantaria</taxon>
        <taxon>Anabantiformes</taxon>
        <taxon>Anabantoidei</taxon>
        <taxon>Osphronemidae</taxon>
        <taxon>Betta</taxon>
    </lineage>
</organism>
<evidence type="ECO:0000256" key="3">
    <source>
        <dbReference type="ARBA" id="ARBA00022448"/>
    </source>
</evidence>
<accession>A0A9W2XP34</accession>
<evidence type="ECO:0000256" key="2">
    <source>
        <dbReference type="ARBA" id="ARBA00014411"/>
    </source>
</evidence>
<evidence type="ECO:0000256" key="11">
    <source>
        <dbReference type="SAM" id="MobiDB-lite"/>
    </source>
</evidence>
<dbReference type="GO" id="GO:0071939">
    <property type="term" value="P:vitamin A import into cell"/>
    <property type="evidence" value="ECO:0007669"/>
    <property type="project" value="TreeGrafter"/>
</dbReference>
<feature type="transmembrane region" description="Helical" evidence="12">
    <location>
        <begin position="193"/>
        <end position="209"/>
    </location>
</feature>
<keyword evidence="13" id="KW-1185">Reference proteome</keyword>
<comment type="subcellular location">
    <subcellularLocation>
        <location evidence="1">Cell membrane</location>
        <topology evidence="1">Multi-pass membrane protein</topology>
    </subcellularLocation>
</comment>
<sequence>MSRSQGLSLLGDERKQSRQRKRALTDWSSDKEKNRRPAVPSVQRRVSVDGGRSRRADMNQSEVESEPSEYSYYDYSDWYSNNAEPTEPPKEIVLPCHPTADVKLFHICMTSISLVLLLIMAALTRKNRLCGGFARASSSICSPTNFLDQTQPKGLAVAVYGLVFSKLATLLVAPDPLPFLEDTPAELKEYVKIAAIFYYPLLFYPLLVCGTLQRKAGYVFGALLSFAHLGLLLWHKFDCPRTPEIYQYYALLASLPQMACLAFLCVQFPLLLVKGPEADEDLDSSYYADYVKSLLRRKPSDVGSATDKPTLAERLLEVPRSYLYIPERVFRFPLKLAVSAFVAFVSIYHVSAPPTAAVGQSALSGPPPLPPQTALLLIVLVVPTLHIVRAGIDENIAFLLLGFGVVLSDDRAEVVRIVTFYMWLLEVCYVCAVTSSCLLSLIMLMKSMVLHRSNLRGLYKGDVYNLYNSVKTVSPSKPAVVCWTGLTGFQAALVSLGLALQTVVFFICFLFLVFLVVIPVFHGRNLAVLEVAGKAWPVWVALVLATALQHATAQLAFIKKEAGTRDLTNRESLYLLTYLLFLINTVVGQVVAIWRMVITALYNIVHFGRIDLSLLHRSSESYDPAYRYYTHFLKVEVSQSHPVMKAFCALLLDVMVDRRCGDRKKRDEEEGVQNRPGRAASSRRTRARWQLLYTLVNNPSLLGSRKHFQTRQSSEGFLNGTPVHRCKRSSQQEPGRSAGEPEPGLQPGLELEPGLQPEPGLELELELELEPEPEPEPEPEQPAASPADQEEAA</sequence>
<gene>
    <name evidence="14" type="primary">LOC114852490</name>
</gene>
<keyword evidence="10" id="KW-0675">Receptor</keyword>
<feature type="transmembrane region" description="Helical" evidence="12">
    <location>
        <begin position="573"/>
        <end position="594"/>
    </location>
</feature>
<evidence type="ECO:0000256" key="6">
    <source>
        <dbReference type="ARBA" id="ARBA00022893"/>
    </source>
</evidence>
<dbReference type="Proteomes" id="UP000515150">
    <property type="component" value="Chromosome 3"/>
</dbReference>
<feature type="transmembrane region" description="Helical" evidence="12">
    <location>
        <begin position="104"/>
        <end position="123"/>
    </location>
</feature>
<evidence type="ECO:0000256" key="1">
    <source>
        <dbReference type="ARBA" id="ARBA00004651"/>
    </source>
</evidence>
<feature type="transmembrane region" description="Helical" evidence="12">
    <location>
        <begin position="493"/>
        <end position="518"/>
    </location>
</feature>
<keyword evidence="3" id="KW-0813">Transport</keyword>
<dbReference type="OrthoDB" id="2376984at2759"/>
<dbReference type="GO" id="GO:0038023">
    <property type="term" value="F:signaling receptor activity"/>
    <property type="evidence" value="ECO:0007669"/>
    <property type="project" value="InterPro"/>
</dbReference>
<dbReference type="PANTHER" id="PTHR21444:SF16">
    <property type="entry name" value="RECEPTOR FOR RETINOL UPTAKE STRA6"/>
    <property type="match status" value="1"/>
</dbReference>
<evidence type="ECO:0000256" key="9">
    <source>
        <dbReference type="ARBA" id="ARBA00023136"/>
    </source>
</evidence>
<dbReference type="GeneID" id="114852490"/>
<dbReference type="InterPro" id="IPR026612">
    <property type="entry name" value="STRA6-like"/>
</dbReference>
<dbReference type="GO" id="GO:0016918">
    <property type="term" value="F:retinal binding"/>
    <property type="evidence" value="ECO:0007669"/>
    <property type="project" value="UniProtKB-KW"/>
</dbReference>
<feature type="transmembrane region" description="Helical" evidence="12">
    <location>
        <begin position="155"/>
        <end position="173"/>
    </location>
</feature>
<feature type="region of interest" description="Disordered" evidence="11">
    <location>
        <begin position="1"/>
        <end position="68"/>
    </location>
</feature>
<evidence type="ECO:0000256" key="8">
    <source>
        <dbReference type="ARBA" id="ARBA00023072"/>
    </source>
</evidence>
<dbReference type="AlphaFoldDB" id="A0A9W2XP34"/>
<reference evidence="14" key="1">
    <citation type="submission" date="2025-08" db="UniProtKB">
        <authorList>
            <consortium name="RefSeq"/>
        </authorList>
    </citation>
    <scope>IDENTIFICATION</scope>
</reference>
<dbReference type="PANTHER" id="PTHR21444">
    <property type="entry name" value="COILED-COIL DOMAIN-CONTAINING PROTEIN 180"/>
    <property type="match status" value="1"/>
</dbReference>
<feature type="compositionally biased region" description="Acidic residues" evidence="11">
    <location>
        <begin position="761"/>
        <end position="779"/>
    </location>
</feature>
<feature type="transmembrane region" description="Helical" evidence="12">
    <location>
        <begin position="246"/>
        <end position="266"/>
    </location>
</feature>
<dbReference type="RefSeq" id="XP_055363433.1">
    <property type="nucleotide sequence ID" value="XM_055507458.1"/>
</dbReference>
<feature type="region of interest" description="Disordered" evidence="11">
    <location>
        <begin position="708"/>
        <end position="793"/>
    </location>
</feature>
<evidence type="ECO:0000256" key="12">
    <source>
        <dbReference type="SAM" id="Phobius"/>
    </source>
</evidence>
<keyword evidence="9 12" id="KW-0472">Membrane</keyword>
<dbReference type="Pfam" id="PF14752">
    <property type="entry name" value="RBP_receptor"/>
    <property type="match status" value="2"/>
</dbReference>
<feature type="transmembrane region" description="Helical" evidence="12">
    <location>
        <begin position="369"/>
        <end position="388"/>
    </location>
</feature>
<dbReference type="GO" id="GO:0005886">
    <property type="term" value="C:plasma membrane"/>
    <property type="evidence" value="ECO:0007669"/>
    <property type="project" value="UniProtKB-SubCell"/>
</dbReference>
<keyword evidence="5 12" id="KW-0812">Transmembrane</keyword>
<feature type="transmembrane region" description="Helical" evidence="12">
    <location>
        <begin position="538"/>
        <end position="558"/>
    </location>
</feature>
<keyword evidence="4" id="KW-1003">Cell membrane</keyword>
<evidence type="ECO:0000256" key="4">
    <source>
        <dbReference type="ARBA" id="ARBA00022475"/>
    </source>
</evidence>
<feature type="compositionally biased region" description="Low complexity" evidence="11">
    <location>
        <begin position="41"/>
        <end position="50"/>
    </location>
</feature>
<keyword evidence="6" id="KW-0845">Vitamin A</keyword>
<feature type="transmembrane region" description="Helical" evidence="12">
    <location>
        <begin position="216"/>
        <end position="234"/>
    </location>
</feature>
<feature type="compositionally biased region" description="Low complexity" evidence="11">
    <location>
        <begin position="740"/>
        <end position="760"/>
    </location>
</feature>
<proteinExistence type="predicted"/>
<evidence type="ECO:0000256" key="5">
    <source>
        <dbReference type="ARBA" id="ARBA00022692"/>
    </source>
</evidence>
<dbReference type="GO" id="GO:0034632">
    <property type="term" value="F:retinol transmembrane transporter activity"/>
    <property type="evidence" value="ECO:0007669"/>
    <property type="project" value="InterPro"/>
</dbReference>
<evidence type="ECO:0000256" key="7">
    <source>
        <dbReference type="ARBA" id="ARBA00022989"/>
    </source>
</evidence>
<keyword evidence="7 12" id="KW-1133">Transmembrane helix</keyword>